<reference evidence="2" key="2">
    <citation type="submission" date="2015-06" db="UniProtKB">
        <authorList>
            <consortium name="EnsemblPlants"/>
        </authorList>
    </citation>
    <scope>IDENTIFICATION</scope>
    <source>
        <strain evidence="2">DM1-3 516 R44</strain>
    </source>
</reference>
<keyword evidence="3" id="KW-1185">Reference proteome</keyword>
<reference evidence="3" key="1">
    <citation type="journal article" date="2011" name="Nature">
        <title>Genome sequence and analysis of the tuber crop potato.</title>
        <authorList>
            <consortium name="The Potato Genome Sequencing Consortium"/>
        </authorList>
    </citation>
    <scope>NUCLEOTIDE SEQUENCE [LARGE SCALE GENOMIC DNA]</scope>
    <source>
        <strain evidence="3">cv. DM1-3 516 R44</strain>
    </source>
</reference>
<dbReference type="GO" id="GO:0006355">
    <property type="term" value="P:regulation of DNA-templated transcription"/>
    <property type="evidence" value="ECO:0000318"/>
    <property type="project" value="GO_Central"/>
</dbReference>
<evidence type="ECO:0000313" key="3">
    <source>
        <dbReference type="Proteomes" id="UP000011115"/>
    </source>
</evidence>
<dbReference type="PaxDb" id="4113-PGSC0003DMT400093858"/>
<dbReference type="InParanoid" id="M1DSV4"/>
<dbReference type="GO" id="GO:0000976">
    <property type="term" value="F:transcription cis-regulatory region binding"/>
    <property type="evidence" value="ECO:0000318"/>
    <property type="project" value="GO_Central"/>
</dbReference>
<proteinExistence type="predicted"/>
<sequence>MFRAAREGDFFRSIVSTAKKAELLVLEEFREPKKARSSVQFYGASSRGRGSHRGISFFQCHGPVHASMPIVESGQSTRGLIVYGESNRYVLASVNVADSCQAFAHGSPIGSMESFQCQFCHCHQNVHRSTQRDVKTEESSNTKKANHLGRINEQIFDSPGVSIALTESIMARATQKLVHSNKKNDGNKRKKSWDEHVVEEYEKEQPQILANQLEWTLNMTSENGKNKKIKKDEDEKLDGFEMSIKTKSKAIKKLHLAQAEESASSDNHKCPN</sequence>
<dbReference type="Pfam" id="PF04770">
    <property type="entry name" value="ZF-HD_dimer"/>
    <property type="match status" value="1"/>
</dbReference>
<dbReference type="HOGENOM" id="CLU_089486_0_0_1"/>
<dbReference type="Proteomes" id="UP000011115">
    <property type="component" value="Unassembled WGS sequence"/>
</dbReference>
<evidence type="ECO:0000259" key="1">
    <source>
        <dbReference type="Pfam" id="PF04770"/>
    </source>
</evidence>
<dbReference type="Gramene" id="PGSC0003DMT400093858">
    <property type="protein sequence ID" value="PGSC0003DMT400093858"/>
    <property type="gene ID" value="PGSC0003DMG400043429"/>
</dbReference>
<dbReference type="AlphaFoldDB" id="M1DSV4"/>
<organism evidence="2 3">
    <name type="scientific">Solanum tuberosum</name>
    <name type="common">Potato</name>
    <dbReference type="NCBI Taxonomy" id="4113"/>
    <lineage>
        <taxon>Eukaryota</taxon>
        <taxon>Viridiplantae</taxon>
        <taxon>Streptophyta</taxon>
        <taxon>Embryophyta</taxon>
        <taxon>Tracheophyta</taxon>
        <taxon>Spermatophyta</taxon>
        <taxon>Magnoliopsida</taxon>
        <taxon>eudicotyledons</taxon>
        <taxon>Gunneridae</taxon>
        <taxon>Pentapetalae</taxon>
        <taxon>asterids</taxon>
        <taxon>lamiids</taxon>
        <taxon>Solanales</taxon>
        <taxon>Solanaceae</taxon>
        <taxon>Solanoideae</taxon>
        <taxon>Solaneae</taxon>
        <taxon>Solanum</taxon>
    </lineage>
</organism>
<accession>M1DSV4</accession>
<protein>
    <recommendedName>
        <fullName evidence="1">ZF-HD dimerization-type domain-containing protein</fullName>
    </recommendedName>
</protein>
<dbReference type="GO" id="GO:0005634">
    <property type="term" value="C:nucleus"/>
    <property type="evidence" value="ECO:0000318"/>
    <property type="project" value="GO_Central"/>
</dbReference>
<dbReference type="InterPro" id="IPR006456">
    <property type="entry name" value="ZF_HD_homeobox_Cys/His_dimer"/>
</dbReference>
<name>M1DSV4_SOLTU</name>
<evidence type="ECO:0000313" key="2">
    <source>
        <dbReference type="EnsemblPlants" id="PGSC0003DMT400093858"/>
    </source>
</evidence>
<dbReference type="EnsemblPlants" id="PGSC0003DMT400093858">
    <property type="protein sequence ID" value="PGSC0003DMT400093858"/>
    <property type="gene ID" value="PGSC0003DMG400043429"/>
</dbReference>
<dbReference type="GO" id="GO:0003700">
    <property type="term" value="F:DNA-binding transcription factor activity"/>
    <property type="evidence" value="ECO:0000318"/>
    <property type="project" value="GO_Central"/>
</dbReference>
<feature type="domain" description="ZF-HD dimerization-type" evidence="1">
    <location>
        <begin position="94"/>
        <end position="130"/>
    </location>
</feature>